<organism evidence="2 3">
    <name type="scientific">Linnemannia schmuckeri</name>
    <dbReference type="NCBI Taxonomy" id="64567"/>
    <lineage>
        <taxon>Eukaryota</taxon>
        <taxon>Fungi</taxon>
        <taxon>Fungi incertae sedis</taxon>
        <taxon>Mucoromycota</taxon>
        <taxon>Mortierellomycotina</taxon>
        <taxon>Mortierellomycetes</taxon>
        <taxon>Mortierellales</taxon>
        <taxon>Mortierellaceae</taxon>
        <taxon>Linnemannia</taxon>
    </lineage>
</organism>
<accession>A0A9P5VEU4</accession>
<feature type="compositionally biased region" description="Basic and acidic residues" evidence="1">
    <location>
        <begin position="43"/>
        <end position="56"/>
    </location>
</feature>
<sequence length="118" mass="12900">MDKAQEPVSDGLLDLTISAKSWTAYDMEAESQKQGGSKANGGKRSDNEHDGNDKVVQDVDLVVLPELSVESCRSESPRLTVQEGMAADREKRVQAAETRRASQLPIRALRMAKSKGKD</sequence>
<dbReference type="EMBL" id="JAAAUQ010000064">
    <property type="protein sequence ID" value="KAF9155487.1"/>
    <property type="molecule type" value="Genomic_DNA"/>
</dbReference>
<proteinExistence type="predicted"/>
<name>A0A9P5VEU4_9FUNG</name>
<keyword evidence="3" id="KW-1185">Reference proteome</keyword>
<evidence type="ECO:0000256" key="1">
    <source>
        <dbReference type="SAM" id="MobiDB-lite"/>
    </source>
</evidence>
<comment type="caution">
    <text evidence="2">The sequence shown here is derived from an EMBL/GenBank/DDBJ whole genome shotgun (WGS) entry which is preliminary data.</text>
</comment>
<evidence type="ECO:0000313" key="2">
    <source>
        <dbReference type="EMBL" id="KAF9155487.1"/>
    </source>
</evidence>
<dbReference type="AlphaFoldDB" id="A0A9P5VEU4"/>
<feature type="region of interest" description="Disordered" evidence="1">
    <location>
        <begin position="27"/>
        <end position="56"/>
    </location>
</feature>
<gene>
    <name evidence="2" type="ORF">BG015_009679</name>
</gene>
<evidence type="ECO:0000313" key="3">
    <source>
        <dbReference type="Proteomes" id="UP000748756"/>
    </source>
</evidence>
<protein>
    <submittedName>
        <fullName evidence="2">Uncharacterized protein</fullName>
    </submittedName>
</protein>
<reference evidence="2" key="1">
    <citation type="journal article" date="2020" name="Fungal Divers.">
        <title>Resolving the Mortierellaceae phylogeny through synthesis of multi-gene phylogenetics and phylogenomics.</title>
        <authorList>
            <person name="Vandepol N."/>
            <person name="Liber J."/>
            <person name="Desiro A."/>
            <person name="Na H."/>
            <person name="Kennedy M."/>
            <person name="Barry K."/>
            <person name="Grigoriev I.V."/>
            <person name="Miller A.N."/>
            <person name="O'Donnell K."/>
            <person name="Stajich J.E."/>
            <person name="Bonito G."/>
        </authorList>
    </citation>
    <scope>NUCLEOTIDE SEQUENCE</scope>
    <source>
        <strain evidence="2">NRRL 6426</strain>
    </source>
</reference>
<dbReference type="Proteomes" id="UP000748756">
    <property type="component" value="Unassembled WGS sequence"/>
</dbReference>